<feature type="region of interest" description="Disordered" evidence="1">
    <location>
        <begin position="26"/>
        <end position="52"/>
    </location>
</feature>
<feature type="non-terminal residue" evidence="2">
    <location>
        <position position="1"/>
    </location>
</feature>
<evidence type="ECO:0000313" key="2">
    <source>
        <dbReference type="EMBL" id="JAR92564.1"/>
    </source>
</evidence>
<organism evidence="2">
    <name type="scientific">Ixodes ricinus</name>
    <name type="common">Common tick</name>
    <name type="synonym">Acarus ricinus</name>
    <dbReference type="NCBI Taxonomy" id="34613"/>
    <lineage>
        <taxon>Eukaryota</taxon>
        <taxon>Metazoa</taxon>
        <taxon>Ecdysozoa</taxon>
        <taxon>Arthropoda</taxon>
        <taxon>Chelicerata</taxon>
        <taxon>Arachnida</taxon>
        <taxon>Acari</taxon>
        <taxon>Parasitiformes</taxon>
        <taxon>Ixodida</taxon>
        <taxon>Ixodoidea</taxon>
        <taxon>Ixodidae</taxon>
        <taxon>Ixodinae</taxon>
        <taxon>Ixodes</taxon>
    </lineage>
</organism>
<feature type="compositionally biased region" description="Basic residues" evidence="1">
    <location>
        <begin position="33"/>
        <end position="50"/>
    </location>
</feature>
<name>A0A147BP67_IXORI</name>
<accession>A0A147BP67</accession>
<dbReference type="EMBL" id="GEGO01002840">
    <property type="protein sequence ID" value="JAR92564.1"/>
    <property type="molecule type" value="Transcribed_RNA"/>
</dbReference>
<proteinExistence type="predicted"/>
<feature type="non-terminal residue" evidence="2">
    <location>
        <position position="151"/>
    </location>
</feature>
<sequence>LNFLLLSKVLTDGLLPSALNTRVQKHAPESSVAKRHVLKKSQTKRKKKKTKFYELTLTPNRRRQKKKNKGKREFALFGVQDGPHTLLQKSSFRARAISALDHVLCSPPNWLRVIRYGPSQRRRRVGAYLRTFGFVAKGPCFTVCWWFFCRG</sequence>
<evidence type="ECO:0000256" key="1">
    <source>
        <dbReference type="SAM" id="MobiDB-lite"/>
    </source>
</evidence>
<protein>
    <submittedName>
        <fullName evidence="2">Uncharacterized protein</fullName>
    </submittedName>
</protein>
<dbReference type="AlphaFoldDB" id="A0A147BP67"/>
<reference evidence="2" key="1">
    <citation type="journal article" date="2018" name="PLoS Negl. Trop. Dis.">
        <title>Sialome diversity of ticks revealed by RNAseq of single tick salivary glands.</title>
        <authorList>
            <person name="Perner J."/>
            <person name="Kropackova S."/>
            <person name="Kopacek P."/>
            <person name="Ribeiro J.M."/>
        </authorList>
    </citation>
    <scope>NUCLEOTIDE SEQUENCE</scope>
    <source>
        <strain evidence="2">Siblings of single egg batch collected in Ceske Budejovice</strain>
        <tissue evidence="2">Salivary glands</tissue>
    </source>
</reference>